<dbReference type="CDD" id="cd00564">
    <property type="entry name" value="TMP_TenI"/>
    <property type="match status" value="1"/>
</dbReference>
<dbReference type="EMBL" id="FTOA01000002">
    <property type="protein sequence ID" value="SIS50328.1"/>
    <property type="molecule type" value="Genomic_DNA"/>
</dbReference>
<gene>
    <name evidence="4" type="ORF">SAMN05421779_102376</name>
</gene>
<keyword evidence="2" id="KW-0784">Thiamine biosynthesis</keyword>
<dbReference type="AlphaFoldDB" id="A0A1N7JLX3"/>
<comment type="pathway">
    <text evidence="1">Cofactor biosynthesis; thiamine diphosphate biosynthesis.</text>
</comment>
<dbReference type="InterPro" id="IPR022998">
    <property type="entry name" value="ThiamineP_synth_TenI"/>
</dbReference>
<dbReference type="PANTHER" id="PTHR20857:SF15">
    <property type="entry name" value="THIAMINE-PHOSPHATE SYNTHASE"/>
    <property type="match status" value="1"/>
</dbReference>
<evidence type="ECO:0000259" key="3">
    <source>
        <dbReference type="Pfam" id="PF02581"/>
    </source>
</evidence>
<dbReference type="GO" id="GO:0009228">
    <property type="term" value="P:thiamine biosynthetic process"/>
    <property type="evidence" value="ECO:0007669"/>
    <property type="project" value="UniProtKB-KW"/>
</dbReference>
<dbReference type="Pfam" id="PF02581">
    <property type="entry name" value="TMP-TENI"/>
    <property type="match status" value="1"/>
</dbReference>
<accession>A0A1N7JLX3</accession>
<dbReference type="InterPro" id="IPR013785">
    <property type="entry name" value="Aldolase_TIM"/>
</dbReference>
<dbReference type="PANTHER" id="PTHR20857">
    <property type="entry name" value="THIAMINE-PHOSPHATE PYROPHOSPHORYLASE"/>
    <property type="match status" value="1"/>
</dbReference>
<proteinExistence type="predicted"/>
<organism evidence="4 5">
    <name type="scientific">Insolitispirillum peregrinum</name>
    <dbReference type="NCBI Taxonomy" id="80876"/>
    <lineage>
        <taxon>Bacteria</taxon>
        <taxon>Pseudomonadati</taxon>
        <taxon>Pseudomonadota</taxon>
        <taxon>Alphaproteobacteria</taxon>
        <taxon>Rhodospirillales</taxon>
        <taxon>Novispirillaceae</taxon>
        <taxon>Insolitispirillum</taxon>
    </lineage>
</organism>
<dbReference type="Gene3D" id="3.20.20.70">
    <property type="entry name" value="Aldolase class I"/>
    <property type="match status" value="1"/>
</dbReference>
<evidence type="ECO:0000313" key="5">
    <source>
        <dbReference type="Proteomes" id="UP000185678"/>
    </source>
</evidence>
<evidence type="ECO:0000256" key="1">
    <source>
        <dbReference type="ARBA" id="ARBA00004948"/>
    </source>
</evidence>
<dbReference type="GO" id="GO:0005737">
    <property type="term" value="C:cytoplasm"/>
    <property type="evidence" value="ECO:0007669"/>
    <property type="project" value="TreeGrafter"/>
</dbReference>
<reference evidence="4 5" key="1">
    <citation type="submission" date="2017-01" db="EMBL/GenBank/DDBJ databases">
        <authorList>
            <person name="Mah S.A."/>
            <person name="Swanson W.J."/>
            <person name="Moy G.W."/>
            <person name="Vacquier V.D."/>
        </authorList>
    </citation>
    <scope>NUCLEOTIDE SEQUENCE [LARGE SCALE GENOMIC DNA]</scope>
    <source>
        <strain evidence="4 5">DSM 11589</strain>
    </source>
</reference>
<sequence>MTDERLANPLACLARLPVGTGVIVRAKTPAALRTLALALRPLARRRRLPLLIAGDWRLAARLRVDGVHLPEAQARYGVLAGVRLWHKQGRQRLLTVACHDRAGLARAKALNASACTLSPLFATRSHPGSRTWGITRASLLIGAQATVPVMALGGINPLSAQTLNGRGFSGLAAIDGWTG</sequence>
<dbReference type="STRING" id="80876.SAMN05421779_102376"/>
<evidence type="ECO:0000313" key="4">
    <source>
        <dbReference type="EMBL" id="SIS50328.1"/>
    </source>
</evidence>
<dbReference type="GO" id="GO:0004789">
    <property type="term" value="F:thiamine-phosphate diphosphorylase activity"/>
    <property type="evidence" value="ECO:0007669"/>
    <property type="project" value="TreeGrafter"/>
</dbReference>
<evidence type="ECO:0000256" key="2">
    <source>
        <dbReference type="ARBA" id="ARBA00022977"/>
    </source>
</evidence>
<protein>
    <submittedName>
        <fullName evidence="4">Thiamine-phosphate pyrophosphorylase</fullName>
    </submittedName>
</protein>
<dbReference type="SUPFAM" id="SSF51391">
    <property type="entry name" value="Thiamin phosphate synthase"/>
    <property type="match status" value="1"/>
</dbReference>
<dbReference type="InterPro" id="IPR036206">
    <property type="entry name" value="ThiamineP_synth_sf"/>
</dbReference>
<name>A0A1N7JLX3_9PROT</name>
<feature type="domain" description="Thiamine phosphate synthase/TenI" evidence="3">
    <location>
        <begin position="21"/>
        <end position="175"/>
    </location>
</feature>
<dbReference type="Proteomes" id="UP000185678">
    <property type="component" value="Unassembled WGS sequence"/>
</dbReference>
<keyword evidence="5" id="KW-1185">Reference proteome</keyword>